<organism evidence="2 3">
    <name type="scientific">Drosophila erecta</name>
    <name type="common">Fruit fly</name>
    <dbReference type="NCBI Taxonomy" id="7220"/>
    <lineage>
        <taxon>Eukaryota</taxon>
        <taxon>Metazoa</taxon>
        <taxon>Ecdysozoa</taxon>
        <taxon>Arthropoda</taxon>
        <taxon>Hexapoda</taxon>
        <taxon>Insecta</taxon>
        <taxon>Pterygota</taxon>
        <taxon>Neoptera</taxon>
        <taxon>Endopterygota</taxon>
        <taxon>Diptera</taxon>
        <taxon>Brachycera</taxon>
        <taxon>Muscomorpha</taxon>
        <taxon>Ephydroidea</taxon>
        <taxon>Drosophilidae</taxon>
        <taxon>Drosophila</taxon>
        <taxon>Sophophora</taxon>
    </lineage>
</organism>
<gene>
    <name evidence="2" type="primary">Dere\GG12741</name>
    <name evidence="2" type="synonym">dere_GLEANR_12802</name>
    <name evidence="2" type="synonym">GG12741</name>
    <name evidence="2" type="ORF">Dere_GG12741</name>
</gene>
<dbReference type="EMBL" id="CH954183">
    <property type="protein sequence ID" value="EDV45401.1"/>
    <property type="molecule type" value="Genomic_DNA"/>
</dbReference>
<evidence type="ECO:0000313" key="3">
    <source>
        <dbReference type="Proteomes" id="UP000008711"/>
    </source>
</evidence>
<feature type="compositionally biased region" description="Polar residues" evidence="1">
    <location>
        <begin position="198"/>
        <end position="208"/>
    </location>
</feature>
<protein>
    <submittedName>
        <fullName evidence="2">Uncharacterized protein</fullName>
    </submittedName>
</protein>
<name>B3P9A5_DROER</name>
<dbReference type="PhylomeDB" id="B3P9A5"/>
<evidence type="ECO:0000313" key="2">
    <source>
        <dbReference type="EMBL" id="EDV45401.1"/>
    </source>
</evidence>
<accession>B3P9A5</accession>
<reference evidence="2 3" key="1">
    <citation type="journal article" date="2007" name="Nature">
        <title>Evolution of genes and genomes on the Drosophila phylogeny.</title>
        <authorList>
            <consortium name="Drosophila 12 Genomes Consortium"/>
            <person name="Clark A.G."/>
            <person name="Eisen M.B."/>
            <person name="Smith D.R."/>
            <person name="Bergman C.M."/>
            <person name="Oliver B."/>
            <person name="Markow T.A."/>
            <person name="Kaufman T.C."/>
            <person name="Kellis M."/>
            <person name="Gelbart W."/>
            <person name="Iyer V.N."/>
            <person name="Pollard D.A."/>
            <person name="Sackton T.B."/>
            <person name="Larracuente A.M."/>
            <person name="Singh N.D."/>
            <person name="Abad J.P."/>
            <person name="Abt D.N."/>
            <person name="Adryan B."/>
            <person name="Aguade M."/>
            <person name="Akashi H."/>
            <person name="Anderson W.W."/>
            <person name="Aquadro C.F."/>
            <person name="Ardell D.H."/>
            <person name="Arguello R."/>
            <person name="Artieri C.G."/>
            <person name="Barbash D.A."/>
            <person name="Barker D."/>
            <person name="Barsanti P."/>
            <person name="Batterham P."/>
            <person name="Batzoglou S."/>
            <person name="Begun D."/>
            <person name="Bhutkar A."/>
            <person name="Blanco E."/>
            <person name="Bosak S.A."/>
            <person name="Bradley R.K."/>
            <person name="Brand A.D."/>
            <person name="Brent M.R."/>
            <person name="Brooks A.N."/>
            <person name="Brown R.H."/>
            <person name="Butlin R.K."/>
            <person name="Caggese C."/>
            <person name="Calvi B.R."/>
            <person name="Bernardo de Carvalho A."/>
            <person name="Caspi A."/>
            <person name="Castrezana S."/>
            <person name="Celniker S.E."/>
            <person name="Chang J.L."/>
            <person name="Chapple C."/>
            <person name="Chatterji S."/>
            <person name="Chinwalla A."/>
            <person name="Civetta A."/>
            <person name="Clifton S.W."/>
            <person name="Comeron J.M."/>
            <person name="Costello J.C."/>
            <person name="Coyne J.A."/>
            <person name="Daub J."/>
            <person name="David R.G."/>
            <person name="Delcher A.L."/>
            <person name="Delehaunty K."/>
            <person name="Do C.B."/>
            <person name="Ebling H."/>
            <person name="Edwards K."/>
            <person name="Eickbush T."/>
            <person name="Evans J.D."/>
            <person name="Filipski A."/>
            <person name="Findeiss S."/>
            <person name="Freyhult E."/>
            <person name="Fulton L."/>
            <person name="Fulton R."/>
            <person name="Garcia A.C."/>
            <person name="Gardiner A."/>
            <person name="Garfield D.A."/>
            <person name="Garvin B.E."/>
            <person name="Gibson G."/>
            <person name="Gilbert D."/>
            <person name="Gnerre S."/>
            <person name="Godfrey J."/>
            <person name="Good R."/>
            <person name="Gotea V."/>
            <person name="Gravely B."/>
            <person name="Greenberg A.J."/>
            <person name="Griffiths-Jones S."/>
            <person name="Gross S."/>
            <person name="Guigo R."/>
            <person name="Gustafson E.A."/>
            <person name="Haerty W."/>
            <person name="Hahn M.W."/>
            <person name="Halligan D.L."/>
            <person name="Halpern A.L."/>
            <person name="Halter G.M."/>
            <person name="Han M.V."/>
            <person name="Heger A."/>
            <person name="Hillier L."/>
            <person name="Hinrichs A.S."/>
            <person name="Holmes I."/>
            <person name="Hoskins R.A."/>
            <person name="Hubisz M.J."/>
            <person name="Hultmark D."/>
            <person name="Huntley M.A."/>
            <person name="Jaffe D.B."/>
            <person name="Jagadeeshan S."/>
            <person name="Jeck W.R."/>
            <person name="Johnson J."/>
            <person name="Jones C.D."/>
            <person name="Jordan W.C."/>
            <person name="Karpen G.H."/>
            <person name="Kataoka E."/>
            <person name="Keightley P.D."/>
            <person name="Kheradpour P."/>
            <person name="Kirkness E.F."/>
            <person name="Koerich L.B."/>
            <person name="Kristiansen K."/>
            <person name="Kudrna D."/>
            <person name="Kulathinal R.J."/>
            <person name="Kumar S."/>
            <person name="Kwok R."/>
            <person name="Lander E."/>
            <person name="Langley C.H."/>
            <person name="Lapoint R."/>
            <person name="Lazzaro B.P."/>
            <person name="Lee S.J."/>
            <person name="Levesque L."/>
            <person name="Li R."/>
            <person name="Lin C.F."/>
            <person name="Lin M.F."/>
            <person name="Lindblad-Toh K."/>
            <person name="Llopart A."/>
            <person name="Long M."/>
            <person name="Low L."/>
            <person name="Lozovsky E."/>
            <person name="Lu J."/>
            <person name="Luo M."/>
            <person name="Machado C.A."/>
            <person name="Makalowski W."/>
            <person name="Marzo M."/>
            <person name="Matsuda M."/>
            <person name="Matzkin L."/>
            <person name="McAllister B."/>
            <person name="McBride C.S."/>
            <person name="McKernan B."/>
            <person name="McKernan K."/>
            <person name="Mendez-Lago M."/>
            <person name="Minx P."/>
            <person name="Mollenhauer M.U."/>
            <person name="Montooth K."/>
            <person name="Mount S.M."/>
            <person name="Mu X."/>
            <person name="Myers E."/>
            <person name="Negre B."/>
            <person name="Newfeld S."/>
            <person name="Nielsen R."/>
            <person name="Noor M.A."/>
            <person name="O'Grady P."/>
            <person name="Pachter L."/>
            <person name="Papaceit M."/>
            <person name="Parisi M.J."/>
            <person name="Parisi M."/>
            <person name="Parts L."/>
            <person name="Pedersen J.S."/>
            <person name="Pesole G."/>
            <person name="Phillippy A.M."/>
            <person name="Ponting C.P."/>
            <person name="Pop M."/>
            <person name="Porcelli D."/>
            <person name="Powell J.R."/>
            <person name="Prohaska S."/>
            <person name="Pruitt K."/>
            <person name="Puig M."/>
            <person name="Quesneville H."/>
            <person name="Ram K.R."/>
            <person name="Rand D."/>
            <person name="Rasmussen M.D."/>
            <person name="Reed L.K."/>
            <person name="Reenan R."/>
            <person name="Reily A."/>
            <person name="Remington K.A."/>
            <person name="Rieger T.T."/>
            <person name="Ritchie M.G."/>
            <person name="Robin C."/>
            <person name="Rogers Y.H."/>
            <person name="Rohde C."/>
            <person name="Rozas J."/>
            <person name="Rubenfield M.J."/>
            <person name="Ruiz A."/>
            <person name="Russo S."/>
            <person name="Salzberg S.L."/>
            <person name="Sanchez-Gracia A."/>
            <person name="Saranga D.J."/>
            <person name="Sato H."/>
            <person name="Schaeffer S.W."/>
            <person name="Schatz M.C."/>
            <person name="Schlenke T."/>
            <person name="Schwartz R."/>
            <person name="Segarra C."/>
            <person name="Singh R.S."/>
            <person name="Sirot L."/>
            <person name="Sirota M."/>
            <person name="Sisneros N.B."/>
            <person name="Smith C.D."/>
            <person name="Smith T.F."/>
            <person name="Spieth J."/>
            <person name="Stage D.E."/>
            <person name="Stark A."/>
            <person name="Stephan W."/>
            <person name="Strausberg R.L."/>
            <person name="Strempel S."/>
            <person name="Sturgill D."/>
            <person name="Sutton G."/>
            <person name="Sutton G.G."/>
            <person name="Tao W."/>
            <person name="Teichmann S."/>
            <person name="Tobari Y.N."/>
            <person name="Tomimura Y."/>
            <person name="Tsolas J.M."/>
            <person name="Valente V.L."/>
            <person name="Venter E."/>
            <person name="Venter J.C."/>
            <person name="Vicario S."/>
            <person name="Vieira F.G."/>
            <person name="Vilella A.J."/>
            <person name="Villasante A."/>
            <person name="Walenz B."/>
            <person name="Wang J."/>
            <person name="Wasserman M."/>
            <person name="Watts T."/>
            <person name="Wilson D."/>
            <person name="Wilson R.K."/>
            <person name="Wing R.A."/>
            <person name="Wolfner M.F."/>
            <person name="Wong A."/>
            <person name="Wong G.K."/>
            <person name="Wu C.I."/>
            <person name="Wu G."/>
            <person name="Yamamoto D."/>
            <person name="Yang H.P."/>
            <person name="Yang S.P."/>
            <person name="Yorke J.A."/>
            <person name="Yoshida K."/>
            <person name="Zdobnov E."/>
            <person name="Zhang P."/>
            <person name="Zhang Y."/>
            <person name="Zimin A.V."/>
            <person name="Baldwin J."/>
            <person name="Abdouelleil A."/>
            <person name="Abdulkadir J."/>
            <person name="Abebe A."/>
            <person name="Abera B."/>
            <person name="Abreu J."/>
            <person name="Acer S.C."/>
            <person name="Aftuck L."/>
            <person name="Alexander A."/>
            <person name="An P."/>
            <person name="Anderson E."/>
            <person name="Anderson S."/>
            <person name="Arachi H."/>
            <person name="Azer M."/>
            <person name="Bachantsang P."/>
            <person name="Barry A."/>
            <person name="Bayul T."/>
            <person name="Berlin A."/>
            <person name="Bessette D."/>
            <person name="Bloom T."/>
            <person name="Blye J."/>
            <person name="Boguslavskiy L."/>
            <person name="Bonnet C."/>
            <person name="Boukhgalter B."/>
            <person name="Bourzgui I."/>
            <person name="Brown A."/>
            <person name="Cahill P."/>
            <person name="Channer S."/>
            <person name="Cheshatsang Y."/>
            <person name="Chuda L."/>
            <person name="Citroen M."/>
            <person name="Collymore A."/>
            <person name="Cooke P."/>
            <person name="Costello M."/>
            <person name="D'Aco K."/>
            <person name="Daza R."/>
            <person name="De Haan G."/>
            <person name="DeGray S."/>
            <person name="DeMaso C."/>
            <person name="Dhargay N."/>
            <person name="Dooley K."/>
            <person name="Dooley E."/>
            <person name="Doricent M."/>
            <person name="Dorje P."/>
            <person name="Dorjee K."/>
            <person name="Dupes A."/>
            <person name="Elong R."/>
            <person name="Falk J."/>
            <person name="Farina A."/>
            <person name="Faro S."/>
            <person name="Ferguson D."/>
            <person name="Fisher S."/>
            <person name="Foley C.D."/>
            <person name="Franke A."/>
            <person name="Friedrich D."/>
            <person name="Gadbois L."/>
            <person name="Gearin G."/>
            <person name="Gearin C.R."/>
            <person name="Giannoukos G."/>
            <person name="Goode T."/>
            <person name="Graham J."/>
            <person name="Grandbois E."/>
            <person name="Grewal S."/>
            <person name="Gyaltsen K."/>
            <person name="Hafez N."/>
            <person name="Hagos B."/>
            <person name="Hall J."/>
            <person name="Henson C."/>
            <person name="Hollinger A."/>
            <person name="Honan T."/>
            <person name="Huard M.D."/>
            <person name="Hughes L."/>
            <person name="Hurhula B."/>
            <person name="Husby M.E."/>
            <person name="Kamat A."/>
            <person name="Kanga B."/>
            <person name="Kashin S."/>
            <person name="Khazanovich D."/>
            <person name="Kisner P."/>
            <person name="Lance K."/>
            <person name="Lara M."/>
            <person name="Lee W."/>
            <person name="Lennon N."/>
            <person name="Letendre F."/>
            <person name="LeVine R."/>
            <person name="Lipovsky A."/>
            <person name="Liu X."/>
            <person name="Liu J."/>
            <person name="Liu S."/>
            <person name="Lokyitsang T."/>
            <person name="Lokyitsang Y."/>
            <person name="Lubonja R."/>
            <person name="Lui A."/>
            <person name="MacDonald P."/>
            <person name="Magnisalis V."/>
            <person name="Maru K."/>
            <person name="Matthews C."/>
            <person name="McCusker W."/>
            <person name="McDonough S."/>
            <person name="Mehta T."/>
            <person name="Meldrim J."/>
            <person name="Meneus L."/>
            <person name="Mihai O."/>
            <person name="Mihalev A."/>
            <person name="Mihova T."/>
            <person name="Mittelman R."/>
            <person name="Mlenga V."/>
            <person name="Montmayeur A."/>
            <person name="Mulrain L."/>
            <person name="Navidi A."/>
            <person name="Naylor J."/>
            <person name="Negash T."/>
            <person name="Nguyen T."/>
            <person name="Nguyen N."/>
            <person name="Nicol R."/>
            <person name="Norbu C."/>
            <person name="Norbu N."/>
            <person name="Novod N."/>
            <person name="O'Neill B."/>
            <person name="Osman S."/>
            <person name="Markiewicz E."/>
            <person name="Oyono O.L."/>
            <person name="Patti C."/>
            <person name="Phunkhang P."/>
            <person name="Pierre F."/>
            <person name="Priest M."/>
            <person name="Raghuraman S."/>
            <person name="Rege F."/>
            <person name="Reyes R."/>
            <person name="Rise C."/>
            <person name="Rogov P."/>
            <person name="Ross K."/>
            <person name="Ryan E."/>
            <person name="Settipalli S."/>
            <person name="Shea T."/>
            <person name="Sherpa N."/>
            <person name="Shi L."/>
            <person name="Shih D."/>
            <person name="Sparrow T."/>
            <person name="Spaulding J."/>
            <person name="Stalker J."/>
            <person name="Stange-Thomann N."/>
            <person name="Stavropoulos S."/>
            <person name="Stone C."/>
            <person name="Strader C."/>
            <person name="Tesfaye S."/>
            <person name="Thomson T."/>
            <person name="Thoulutsang Y."/>
            <person name="Thoulutsang D."/>
            <person name="Topham K."/>
            <person name="Topping I."/>
            <person name="Tsamla T."/>
            <person name="Vassiliev H."/>
            <person name="Vo A."/>
            <person name="Wangchuk T."/>
            <person name="Wangdi T."/>
            <person name="Weiand M."/>
            <person name="Wilkinson J."/>
            <person name="Wilson A."/>
            <person name="Yadav S."/>
            <person name="Young G."/>
            <person name="Yu Q."/>
            <person name="Zembek L."/>
            <person name="Zhong D."/>
            <person name="Zimmer A."/>
            <person name="Zwirko Z."/>
            <person name="Jaffe D.B."/>
            <person name="Alvarez P."/>
            <person name="Brockman W."/>
            <person name="Butler J."/>
            <person name="Chin C."/>
            <person name="Gnerre S."/>
            <person name="Grabherr M."/>
            <person name="Kleber M."/>
            <person name="Mauceli E."/>
            <person name="MacCallum I."/>
        </authorList>
    </citation>
    <scope>NUCLEOTIDE SEQUENCE [LARGE SCALE GENOMIC DNA]</scope>
    <source>
        <strain evidence="2 3">TSC#14021-0224.01</strain>
    </source>
</reference>
<proteinExistence type="predicted"/>
<keyword evidence="3" id="KW-1185">Reference proteome</keyword>
<reference evidence="2 3" key="2">
    <citation type="journal article" date="2008" name="Bioinformatics">
        <title>Assembly reconciliation.</title>
        <authorList>
            <person name="Zimin A.V."/>
            <person name="Smith D.R."/>
            <person name="Sutton G."/>
            <person name="Yorke J.A."/>
        </authorList>
    </citation>
    <scope>NUCLEOTIDE SEQUENCE [LARGE SCALE GENOMIC DNA]</scope>
    <source>
        <strain evidence="2 3">TSC#14021-0224.01</strain>
    </source>
</reference>
<sequence length="362" mass="40341">MFGSASFNALCGVGVPRPNFQRLIEYVDPEPEDMDEENAMIPVWRRQELSSASSLSEMRIRCPEAFVRATVVGVNPETGQPVVQSITYHRTLGAGLLAPHPSVRRRPKLTDIPQERLSWDYQAPDEKPIPAKLEVIWQSPSLTGCRDPRRVRGQMDFAKQKAKEGKLLDSVPVRKKAKKVRSKKETRKLTHDKATSMAGFSSPKTASRSVRAGTRSPKRKSIGNIDTACVLDLELRRVLAKYRVSASQLSKRLHRLVLEELPETQVEGGRTKIPNSKKAREHKCVRGATITWSTVRTSQPKALDGRVAKNTEAVHSCDSSETYHSSSLATDSQENNELATAAGLTAAFVRRHKLFQLLASKR</sequence>
<dbReference type="eggNOG" id="KOG4744">
    <property type="taxonomic scope" value="Eukaryota"/>
</dbReference>
<dbReference type="HOGENOM" id="CLU_650957_0_0_1"/>
<feature type="compositionally biased region" description="Basic residues" evidence="1">
    <location>
        <begin position="174"/>
        <end position="186"/>
    </location>
</feature>
<dbReference type="OMA" id="RVEVHHK"/>
<feature type="region of interest" description="Disordered" evidence="1">
    <location>
        <begin position="174"/>
        <end position="219"/>
    </location>
</feature>
<dbReference type="KEGG" id="der:6555594"/>
<dbReference type="AlphaFoldDB" id="B3P9A5"/>
<evidence type="ECO:0000256" key="1">
    <source>
        <dbReference type="SAM" id="MobiDB-lite"/>
    </source>
</evidence>
<dbReference type="Proteomes" id="UP000008711">
    <property type="component" value="Unassembled WGS sequence"/>
</dbReference>
<dbReference type="OrthoDB" id="7856286at2759"/>